<evidence type="ECO:0000256" key="1">
    <source>
        <dbReference type="ARBA" id="ARBA00023125"/>
    </source>
</evidence>
<dbReference type="InterPro" id="IPR023772">
    <property type="entry name" value="DNA-bd_HTH_TetR-type_CS"/>
</dbReference>
<dbReference type="SUPFAM" id="SSF48498">
    <property type="entry name" value="Tetracyclin repressor-like, C-terminal domain"/>
    <property type="match status" value="1"/>
</dbReference>
<dbReference type="Gene3D" id="1.10.357.10">
    <property type="entry name" value="Tetracycline Repressor, domain 2"/>
    <property type="match status" value="1"/>
</dbReference>
<sequence>MDQTKLRILSAAATLFDQKGYHGTSVRQIAEAAEVNAALISYHFKAKQGVLERLISYYFETLFQQLEQLEESEKDLLPMERLEGVIRLYVTFQSEHAATTRLIQRELSVESMLAREVMTLYISRWKHGIAKPIEEGIAAGVFMPVSVEHVLLMTASQLIYPFLHPQTVREVYYLEPASAEFAEWLLAEIMRSLHGWLCLPYNQQK</sequence>
<evidence type="ECO:0000313" key="5">
    <source>
        <dbReference type="Proteomes" id="UP000012081"/>
    </source>
</evidence>
<evidence type="ECO:0000256" key="2">
    <source>
        <dbReference type="PROSITE-ProRule" id="PRU00335"/>
    </source>
</evidence>
<evidence type="ECO:0000259" key="3">
    <source>
        <dbReference type="PROSITE" id="PS50977"/>
    </source>
</evidence>
<accession>M8D7D8</accession>
<dbReference type="AlphaFoldDB" id="M8D7D8"/>
<feature type="domain" description="HTH tetR-type" evidence="3">
    <location>
        <begin position="2"/>
        <end position="62"/>
    </location>
</feature>
<proteinExistence type="predicted"/>
<dbReference type="GO" id="GO:0000976">
    <property type="term" value="F:transcription cis-regulatory region binding"/>
    <property type="evidence" value="ECO:0007669"/>
    <property type="project" value="TreeGrafter"/>
</dbReference>
<dbReference type="InterPro" id="IPR001647">
    <property type="entry name" value="HTH_TetR"/>
</dbReference>
<dbReference type="Pfam" id="PF17938">
    <property type="entry name" value="TetR_C_29"/>
    <property type="match status" value="1"/>
</dbReference>
<dbReference type="RefSeq" id="WP_003389190.1">
    <property type="nucleotide sequence ID" value="NZ_APBN01000005.1"/>
</dbReference>
<organism evidence="4 5">
    <name type="scientific">Brevibacillus borstelensis AK1</name>
    <dbReference type="NCBI Taxonomy" id="1300222"/>
    <lineage>
        <taxon>Bacteria</taxon>
        <taxon>Bacillati</taxon>
        <taxon>Bacillota</taxon>
        <taxon>Bacilli</taxon>
        <taxon>Bacillales</taxon>
        <taxon>Paenibacillaceae</taxon>
        <taxon>Brevibacillus</taxon>
    </lineage>
</organism>
<comment type="caution">
    <text evidence="4">The sequence shown here is derived from an EMBL/GenBank/DDBJ whole genome shotgun (WGS) entry which is preliminary data.</text>
</comment>
<keyword evidence="5" id="KW-1185">Reference proteome</keyword>
<dbReference type="PANTHER" id="PTHR30055:SF199">
    <property type="entry name" value="HTH-TYPE TRANSCRIPTIONAL REGULATOR YTTP-RELATED"/>
    <property type="match status" value="1"/>
</dbReference>
<keyword evidence="1 2" id="KW-0238">DNA-binding</keyword>
<gene>
    <name evidence="4" type="ORF">I532_14913</name>
</gene>
<dbReference type="InterPro" id="IPR036271">
    <property type="entry name" value="Tet_transcr_reg_TetR-rel_C_sf"/>
</dbReference>
<dbReference type="STRING" id="1300222.I532_14913"/>
<feature type="DNA-binding region" description="H-T-H motif" evidence="2">
    <location>
        <begin position="25"/>
        <end position="44"/>
    </location>
</feature>
<dbReference type="PROSITE" id="PS50977">
    <property type="entry name" value="HTH_TETR_2"/>
    <property type="match status" value="1"/>
</dbReference>
<dbReference type="Proteomes" id="UP000012081">
    <property type="component" value="Unassembled WGS sequence"/>
</dbReference>
<dbReference type="PATRIC" id="fig|1300222.3.peg.3118"/>
<dbReference type="InterPro" id="IPR050109">
    <property type="entry name" value="HTH-type_TetR-like_transc_reg"/>
</dbReference>
<dbReference type="InterPro" id="IPR041474">
    <property type="entry name" value="NicS_C"/>
</dbReference>
<reference evidence="4 5" key="1">
    <citation type="submission" date="2013-03" db="EMBL/GenBank/DDBJ databases">
        <title>Assembly of a new bacterial strain Brevibacillus borstelensis AK1.</title>
        <authorList>
            <person name="Rajan I."/>
            <person name="PoliReddy D."/>
            <person name="Sugumar T."/>
            <person name="Rathinam K."/>
            <person name="Alqarawi S."/>
            <person name="Khalil A.B."/>
            <person name="Sivakumar N."/>
        </authorList>
    </citation>
    <scope>NUCLEOTIDE SEQUENCE [LARGE SCALE GENOMIC DNA]</scope>
    <source>
        <strain evidence="4 5">AK1</strain>
    </source>
</reference>
<dbReference type="Pfam" id="PF00440">
    <property type="entry name" value="TetR_N"/>
    <property type="match status" value="1"/>
</dbReference>
<protein>
    <submittedName>
        <fullName evidence="4">Transcriptional regulator</fullName>
    </submittedName>
</protein>
<dbReference type="InterPro" id="IPR009057">
    <property type="entry name" value="Homeodomain-like_sf"/>
</dbReference>
<dbReference type="NCBIfam" id="NF037937">
    <property type="entry name" value="septum_RefZ"/>
    <property type="match status" value="1"/>
</dbReference>
<name>M8D7D8_9BACL</name>
<dbReference type="PROSITE" id="PS01081">
    <property type="entry name" value="HTH_TETR_1"/>
    <property type="match status" value="1"/>
</dbReference>
<dbReference type="SUPFAM" id="SSF46689">
    <property type="entry name" value="Homeodomain-like"/>
    <property type="match status" value="1"/>
</dbReference>
<dbReference type="PANTHER" id="PTHR30055">
    <property type="entry name" value="HTH-TYPE TRANSCRIPTIONAL REGULATOR RUTR"/>
    <property type="match status" value="1"/>
</dbReference>
<dbReference type="OrthoDB" id="9789566at2"/>
<dbReference type="EMBL" id="APBN01000005">
    <property type="protein sequence ID" value="EMT52144.1"/>
    <property type="molecule type" value="Genomic_DNA"/>
</dbReference>
<dbReference type="GO" id="GO:0003700">
    <property type="term" value="F:DNA-binding transcription factor activity"/>
    <property type="evidence" value="ECO:0007669"/>
    <property type="project" value="TreeGrafter"/>
</dbReference>
<dbReference type="PRINTS" id="PR00455">
    <property type="entry name" value="HTHTETR"/>
</dbReference>
<evidence type="ECO:0000313" key="4">
    <source>
        <dbReference type="EMBL" id="EMT52144.1"/>
    </source>
</evidence>